<dbReference type="InterPro" id="IPR038750">
    <property type="entry name" value="YczE/YyaS-like"/>
</dbReference>
<dbReference type="Pfam" id="PF19700">
    <property type="entry name" value="DUF6198"/>
    <property type="match status" value="1"/>
</dbReference>
<dbReference type="Proteomes" id="UP001220670">
    <property type="component" value="Unassembled WGS sequence"/>
</dbReference>
<dbReference type="EMBL" id="JAQONE010000023">
    <property type="protein sequence ID" value="MDC2830161.1"/>
    <property type="molecule type" value="Genomic_DNA"/>
</dbReference>
<accession>A0AAJ1HSX9</accession>
<organism evidence="1 2">
    <name type="scientific">Limosilactobacillus mucosae</name>
    <name type="common">Lactobacillus mucosae</name>
    <dbReference type="NCBI Taxonomy" id="97478"/>
    <lineage>
        <taxon>Bacteria</taxon>
        <taxon>Bacillati</taxon>
        <taxon>Bacillota</taxon>
        <taxon>Bacilli</taxon>
        <taxon>Lactobacillales</taxon>
        <taxon>Lactobacillaceae</taxon>
        <taxon>Limosilactobacillus</taxon>
    </lineage>
</organism>
<protein>
    <submittedName>
        <fullName evidence="1">Uncharacterized protein</fullName>
    </submittedName>
</protein>
<gene>
    <name evidence="1" type="ORF">PO250_07615</name>
</gene>
<dbReference type="RefSeq" id="WP_272209248.1">
    <property type="nucleotide sequence ID" value="NZ_JAQOMV010000031.1"/>
</dbReference>
<evidence type="ECO:0000313" key="2">
    <source>
        <dbReference type="Proteomes" id="UP001220670"/>
    </source>
</evidence>
<reference evidence="1" key="1">
    <citation type="submission" date="2023-01" db="EMBL/GenBank/DDBJ databases">
        <title>Genome analysis of 13 Lactobacillus isolated from gut of wild boar.</title>
        <authorList>
            <person name="Papp P."/>
            <person name="Libisch B."/>
            <person name="Nagy T."/>
            <person name="Olasz F."/>
        </authorList>
    </citation>
    <scope>NUCLEOTIDE SEQUENCE</scope>
    <source>
        <strain evidence="1">F146</strain>
    </source>
</reference>
<dbReference type="AlphaFoldDB" id="A0AAJ1HSX9"/>
<name>A0AAJ1HSX9_LIMMU</name>
<proteinExistence type="predicted"/>
<comment type="caution">
    <text evidence="1">The sequence shown here is derived from an EMBL/GenBank/DDBJ whole genome shotgun (WGS) entry which is preliminary data.</text>
</comment>
<sequence>MIVMPGEGVVLAILISLIFTHDLKGVREGTILSVLFTGRWVDWFQQHDFFLGRFLTSES</sequence>
<evidence type="ECO:0000313" key="1">
    <source>
        <dbReference type="EMBL" id="MDC2830161.1"/>
    </source>
</evidence>